<proteinExistence type="predicted"/>
<protein>
    <submittedName>
        <fullName evidence="1">Uncharacterized protein</fullName>
    </submittedName>
</protein>
<organism evidence="1 2">
    <name type="scientific">Ancylostoma caninum</name>
    <name type="common">Dog hookworm</name>
    <dbReference type="NCBI Taxonomy" id="29170"/>
    <lineage>
        <taxon>Eukaryota</taxon>
        <taxon>Metazoa</taxon>
        <taxon>Ecdysozoa</taxon>
        <taxon>Nematoda</taxon>
        <taxon>Chromadorea</taxon>
        <taxon>Rhabditida</taxon>
        <taxon>Rhabditina</taxon>
        <taxon>Rhabditomorpha</taxon>
        <taxon>Strongyloidea</taxon>
        <taxon>Ancylostomatidae</taxon>
        <taxon>Ancylostomatinae</taxon>
        <taxon>Ancylostoma</taxon>
    </lineage>
</organism>
<comment type="caution">
    <text evidence="1">The sequence shown here is derived from an EMBL/GenBank/DDBJ whole genome shotgun (WGS) entry which is preliminary data.</text>
</comment>
<dbReference type="EMBL" id="JOJR01000495">
    <property type="protein sequence ID" value="RCN37137.1"/>
    <property type="molecule type" value="Genomic_DNA"/>
</dbReference>
<evidence type="ECO:0000313" key="2">
    <source>
        <dbReference type="Proteomes" id="UP000252519"/>
    </source>
</evidence>
<dbReference type="Proteomes" id="UP000252519">
    <property type="component" value="Unassembled WGS sequence"/>
</dbReference>
<name>A0A368G3F4_ANCCA</name>
<keyword evidence="2" id="KW-1185">Reference proteome</keyword>
<dbReference type="OrthoDB" id="407509at2759"/>
<reference evidence="1 2" key="1">
    <citation type="submission" date="2014-10" db="EMBL/GenBank/DDBJ databases">
        <title>Draft genome of the hookworm Ancylostoma caninum.</title>
        <authorList>
            <person name="Mitreva M."/>
        </authorList>
    </citation>
    <scope>NUCLEOTIDE SEQUENCE [LARGE SCALE GENOMIC DNA]</scope>
    <source>
        <strain evidence="1 2">Baltimore</strain>
    </source>
</reference>
<sequence>MTTNIIHGNPQFQKLPYLRWTWESHGGETITKLTTSSSIESSVLYRSFTPDQIIASTILLTQRRKKIWKIQEAGLWVDAVVDNIDEEYDLLVQQILDRGYSAEG</sequence>
<evidence type="ECO:0000313" key="1">
    <source>
        <dbReference type="EMBL" id="RCN37137.1"/>
    </source>
</evidence>
<dbReference type="STRING" id="29170.A0A368G3F4"/>
<gene>
    <name evidence="1" type="ORF">ANCCAN_16979</name>
</gene>
<accession>A0A368G3F4</accession>
<dbReference type="AlphaFoldDB" id="A0A368G3F4"/>